<dbReference type="Gene3D" id="1.10.3730.20">
    <property type="match status" value="1"/>
</dbReference>
<feature type="transmembrane region" description="Helical" evidence="6">
    <location>
        <begin position="148"/>
        <end position="168"/>
    </location>
</feature>
<comment type="similarity">
    <text evidence="2">Belongs to the EamA transporter family.</text>
</comment>
<feature type="transmembrane region" description="Helical" evidence="6">
    <location>
        <begin position="289"/>
        <end position="305"/>
    </location>
</feature>
<keyword evidence="3 6" id="KW-0812">Transmembrane</keyword>
<feature type="transmembrane region" description="Helical" evidence="6">
    <location>
        <begin position="264"/>
        <end position="283"/>
    </location>
</feature>
<feature type="transmembrane region" description="Helical" evidence="6">
    <location>
        <begin position="174"/>
        <end position="192"/>
    </location>
</feature>
<feature type="transmembrane region" description="Helical" evidence="6">
    <location>
        <begin position="36"/>
        <end position="54"/>
    </location>
</feature>
<dbReference type="PANTHER" id="PTHR32322:SF2">
    <property type="entry name" value="EAMA DOMAIN-CONTAINING PROTEIN"/>
    <property type="match status" value="1"/>
</dbReference>
<feature type="transmembrane region" description="Helical" evidence="6">
    <location>
        <begin position="199"/>
        <end position="219"/>
    </location>
</feature>
<name>A0A199P863_9XANT</name>
<dbReference type="InterPro" id="IPR050638">
    <property type="entry name" value="AA-Vitamin_Transporters"/>
</dbReference>
<sequence>MNSGDNTVNAANPASGDPVDALPVPAVRDWRTPLELLFLGIVWGCSFLFMRVAAPPFGAYALVELRLALGATVLLPFLWMARARFPLRRWPALAAIGLLNSALPFLLFAWGAQHAPAAIGAICNAMTVLFTALITFLFFGEKIGARRAAALLIGFVGIVVLASGKSAGLSVGPAAFAGATASLLYGIGYSLVKRYMSDLPPAASAASTLGCSALLLAPLAWTHWPAAPVPALAWACAGALGVVCTGLAFLMYYRLIQRIGPARASTVTYLVPVFGALLSWSILGEPLTWSMLLAGMLILGSIAFSQRAR</sequence>
<comment type="subcellular location">
    <subcellularLocation>
        <location evidence="1">Membrane</location>
        <topology evidence="1">Multi-pass membrane protein</topology>
    </subcellularLocation>
</comment>
<evidence type="ECO:0000313" key="9">
    <source>
        <dbReference type="Proteomes" id="UP000093858"/>
    </source>
</evidence>
<keyword evidence="5 6" id="KW-0472">Membrane</keyword>
<dbReference type="EMBL" id="LWSU01000037">
    <property type="protein sequence ID" value="OAX57200.1"/>
    <property type="molecule type" value="Genomic_DNA"/>
</dbReference>
<dbReference type="Pfam" id="PF00892">
    <property type="entry name" value="EamA"/>
    <property type="match status" value="2"/>
</dbReference>
<dbReference type="InterPro" id="IPR037185">
    <property type="entry name" value="EmrE-like"/>
</dbReference>
<evidence type="ECO:0000259" key="7">
    <source>
        <dbReference type="Pfam" id="PF00892"/>
    </source>
</evidence>
<evidence type="ECO:0000313" key="8">
    <source>
        <dbReference type="EMBL" id="OAX57200.1"/>
    </source>
</evidence>
<dbReference type="RefSeq" id="WP_064538404.1">
    <property type="nucleotide sequence ID" value="NZ_MADN01000045.1"/>
</dbReference>
<protein>
    <submittedName>
        <fullName evidence="8">Drug/metabolite transporter permease</fullName>
    </submittedName>
</protein>
<accession>A0A199P863</accession>
<evidence type="ECO:0000256" key="3">
    <source>
        <dbReference type="ARBA" id="ARBA00022692"/>
    </source>
</evidence>
<feature type="domain" description="EamA" evidence="7">
    <location>
        <begin position="37"/>
        <end position="161"/>
    </location>
</feature>
<dbReference type="SUPFAM" id="SSF103481">
    <property type="entry name" value="Multidrug resistance efflux transporter EmrE"/>
    <property type="match status" value="2"/>
</dbReference>
<feature type="transmembrane region" description="Helical" evidence="6">
    <location>
        <begin position="92"/>
        <end position="112"/>
    </location>
</feature>
<evidence type="ECO:0000256" key="1">
    <source>
        <dbReference type="ARBA" id="ARBA00004141"/>
    </source>
</evidence>
<evidence type="ECO:0000256" key="2">
    <source>
        <dbReference type="ARBA" id="ARBA00007362"/>
    </source>
</evidence>
<keyword evidence="4 6" id="KW-1133">Transmembrane helix</keyword>
<dbReference type="Proteomes" id="UP000093858">
    <property type="component" value="Unassembled WGS sequence"/>
</dbReference>
<dbReference type="PANTHER" id="PTHR32322">
    <property type="entry name" value="INNER MEMBRANE TRANSPORTER"/>
    <property type="match status" value="1"/>
</dbReference>
<evidence type="ECO:0000256" key="5">
    <source>
        <dbReference type="ARBA" id="ARBA00023136"/>
    </source>
</evidence>
<feature type="domain" description="EamA" evidence="7">
    <location>
        <begin position="174"/>
        <end position="304"/>
    </location>
</feature>
<dbReference type="InterPro" id="IPR000620">
    <property type="entry name" value="EamA_dom"/>
</dbReference>
<organism evidence="8 9">
    <name type="scientific">Xanthomonas graminis pv. poae</name>
    <dbReference type="NCBI Taxonomy" id="227946"/>
    <lineage>
        <taxon>Bacteria</taxon>
        <taxon>Pseudomonadati</taxon>
        <taxon>Pseudomonadota</taxon>
        <taxon>Gammaproteobacteria</taxon>
        <taxon>Lysobacterales</taxon>
        <taxon>Lysobacteraceae</taxon>
        <taxon>Xanthomonas</taxon>
        <taxon>Xanthomonas translucens group</taxon>
        <taxon>Xanthomonas graminis</taxon>
    </lineage>
</organism>
<feature type="transmembrane region" description="Helical" evidence="6">
    <location>
        <begin position="231"/>
        <end position="252"/>
    </location>
</feature>
<proteinExistence type="inferred from homology"/>
<feature type="transmembrane region" description="Helical" evidence="6">
    <location>
        <begin position="60"/>
        <end position="80"/>
    </location>
</feature>
<reference evidence="8 9" key="1">
    <citation type="submission" date="2016-04" db="EMBL/GenBank/DDBJ databases">
        <title>Xanthomonas translucens phylogeny.</title>
        <authorList>
            <person name="Langlois P."/>
        </authorList>
    </citation>
    <scope>NUCLEOTIDE SEQUENCE [LARGE SCALE GENOMIC DNA]</scope>
    <source>
        <strain evidence="8 9">B99</strain>
    </source>
</reference>
<comment type="caution">
    <text evidence="8">The sequence shown here is derived from an EMBL/GenBank/DDBJ whole genome shotgun (WGS) entry which is preliminary data.</text>
</comment>
<dbReference type="AlphaFoldDB" id="A0A199P863"/>
<gene>
    <name evidence="8" type="ORF">A6R73_10880</name>
</gene>
<evidence type="ECO:0000256" key="6">
    <source>
        <dbReference type="SAM" id="Phobius"/>
    </source>
</evidence>
<dbReference type="GO" id="GO:0016020">
    <property type="term" value="C:membrane"/>
    <property type="evidence" value="ECO:0007669"/>
    <property type="project" value="UniProtKB-SubCell"/>
</dbReference>
<feature type="transmembrane region" description="Helical" evidence="6">
    <location>
        <begin position="118"/>
        <end position="139"/>
    </location>
</feature>
<evidence type="ECO:0000256" key="4">
    <source>
        <dbReference type="ARBA" id="ARBA00022989"/>
    </source>
</evidence>